<evidence type="ECO:0000313" key="5">
    <source>
        <dbReference type="Proteomes" id="UP000191024"/>
    </source>
</evidence>
<reference evidence="4 5" key="1">
    <citation type="submission" date="2016-03" db="EMBL/GenBank/DDBJ databases">
        <authorList>
            <person name="Devillers H."/>
        </authorList>
    </citation>
    <scope>NUCLEOTIDE SEQUENCE [LARGE SCALE GENOMIC DNA]</scope>
    <source>
        <strain evidence="4">CBS 11717</strain>
    </source>
</reference>
<evidence type="ECO:0000313" key="4">
    <source>
        <dbReference type="EMBL" id="SCU91920.1"/>
    </source>
</evidence>
<dbReference type="Gene3D" id="3.40.50.1820">
    <property type="entry name" value="alpha/beta hydrolase"/>
    <property type="match status" value="1"/>
</dbReference>
<feature type="active site" description="Charge relay system" evidence="2">
    <location>
        <position position="245"/>
    </location>
</feature>
<protein>
    <submittedName>
        <fullName evidence="4">LAMI_0E07910g1_1</fullName>
    </submittedName>
</protein>
<comment type="similarity">
    <text evidence="1">Belongs to the AB hydrolase superfamily. AB hydrolase 4 family.</text>
</comment>
<dbReference type="AlphaFoldDB" id="A0A1G4JMP4"/>
<evidence type="ECO:0000259" key="3">
    <source>
        <dbReference type="Pfam" id="PF00561"/>
    </source>
</evidence>
<keyword evidence="5" id="KW-1185">Reference proteome</keyword>
<dbReference type="OrthoDB" id="5954035at2759"/>
<evidence type="ECO:0000256" key="1">
    <source>
        <dbReference type="ARBA" id="ARBA00010884"/>
    </source>
</evidence>
<dbReference type="GO" id="GO:0051792">
    <property type="term" value="P:medium-chain fatty acid biosynthetic process"/>
    <property type="evidence" value="ECO:0007669"/>
    <property type="project" value="TreeGrafter"/>
</dbReference>
<dbReference type="Proteomes" id="UP000191024">
    <property type="component" value="Chromosome E"/>
</dbReference>
<dbReference type="PIRSF" id="PIRSF005211">
    <property type="entry name" value="Ab_hydro_YheT"/>
    <property type="match status" value="1"/>
</dbReference>
<organism evidence="4 5">
    <name type="scientific">Lachancea mirantina</name>
    <dbReference type="NCBI Taxonomy" id="1230905"/>
    <lineage>
        <taxon>Eukaryota</taxon>
        <taxon>Fungi</taxon>
        <taxon>Dikarya</taxon>
        <taxon>Ascomycota</taxon>
        <taxon>Saccharomycotina</taxon>
        <taxon>Saccharomycetes</taxon>
        <taxon>Saccharomycetales</taxon>
        <taxon>Saccharomycetaceae</taxon>
        <taxon>Lachancea</taxon>
    </lineage>
</organism>
<dbReference type="EMBL" id="LT598465">
    <property type="protein sequence ID" value="SCU91920.1"/>
    <property type="molecule type" value="Genomic_DNA"/>
</dbReference>
<evidence type="ECO:0000256" key="2">
    <source>
        <dbReference type="PIRSR" id="PIRSR005211-1"/>
    </source>
</evidence>
<dbReference type="Pfam" id="PF00561">
    <property type="entry name" value="Abhydrolase_1"/>
    <property type="match status" value="1"/>
</dbReference>
<dbReference type="PANTHER" id="PTHR10794">
    <property type="entry name" value="ABHYDROLASE DOMAIN-CONTAINING PROTEIN"/>
    <property type="match status" value="1"/>
</dbReference>
<feature type="active site" description="Charge relay system" evidence="2">
    <location>
        <position position="394"/>
    </location>
</feature>
<dbReference type="SUPFAM" id="SSF53474">
    <property type="entry name" value="alpha/beta-Hydrolases"/>
    <property type="match status" value="1"/>
</dbReference>
<sequence>MSTLPIVNPFHWGFRGTVDQVFNPDGTVPLKLKNGQELQLHDFISKEVPALADRSQFELNPYLFTGYLQTMYLFGADFSKSNLAFYGREIVNFSDGGISTADWLKSGWESKYGLDKASGKFNREKFAEDASATHPESWPRLHPRTRFLTSPELEETHQSEKPLVVILHGLSGGSHELICRALALQIAQISGGKFDVVVLNSRGCARSKITTRKLFYALFTDDLHEFLSREKKWHPNKKIYTVGFSFGGTILGNYLGQKGSRSLVTAAAILSTPWDLYLSAVKMNDDWWSRKLFSKSIAQFLVRLVKVNMKELEFKDTDEKPKEPPSLEHPSFDVFTADNLKKAYSFKSTAEFDNVFTAPCLGFKTANEYYNACGSIHQLPNVKVPLLIINSKDDPMVGEEAIPFKYSRENKNVTLCVTDLGGHLAYLDRSHNPWAITQIANYFCKFDELVQ</sequence>
<dbReference type="InterPro" id="IPR012020">
    <property type="entry name" value="ABHD4"/>
</dbReference>
<dbReference type="GO" id="GO:0008126">
    <property type="term" value="F:acetylesterase activity"/>
    <property type="evidence" value="ECO:0007669"/>
    <property type="project" value="TreeGrafter"/>
</dbReference>
<proteinExistence type="inferred from homology"/>
<accession>A0A1G4JMP4</accession>
<name>A0A1G4JMP4_9SACH</name>
<dbReference type="GO" id="GO:0047372">
    <property type="term" value="F:monoacylglycerol lipase activity"/>
    <property type="evidence" value="ECO:0007669"/>
    <property type="project" value="TreeGrafter"/>
</dbReference>
<dbReference type="InterPro" id="IPR029058">
    <property type="entry name" value="AB_hydrolase_fold"/>
</dbReference>
<gene>
    <name evidence="4" type="ORF">LAMI_0E07910G</name>
</gene>
<feature type="domain" description="AB hydrolase-1" evidence="3">
    <location>
        <begin position="162"/>
        <end position="429"/>
    </location>
</feature>
<feature type="active site" description="Charge relay system" evidence="2">
    <location>
        <position position="423"/>
    </location>
</feature>
<dbReference type="InterPro" id="IPR050960">
    <property type="entry name" value="AB_hydrolase_4_sf"/>
</dbReference>
<dbReference type="InterPro" id="IPR000073">
    <property type="entry name" value="AB_hydrolase_1"/>
</dbReference>
<dbReference type="GO" id="GO:0051793">
    <property type="term" value="P:medium-chain fatty acid catabolic process"/>
    <property type="evidence" value="ECO:0007669"/>
    <property type="project" value="TreeGrafter"/>
</dbReference>
<dbReference type="PANTHER" id="PTHR10794:SF44">
    <property type="entry name" value="MEDIUM-CHAIN FATTY ACID ETHYL ESTER SYNTHASE_ESTERASE 1-RELATED"/>
    <property type="match status" value="1"/>
</dbReference>